<evidence type="ECO:0000313" key="2">
    <source>
        <dbReference type="Proteomes" id="UP001206126"/>
    </source>
</evidence>
<dbReference type="Pfam" id="PF13489">
    <property type="entry name" value="Methyltransf_23"/>
    <property type="match status" value="1"/>
</dbReference>
<organism evidence="1 2">
    <name type="scientific">Massilia agilis</name>
    <dbReference type="NCBI Taxonomy" id="1811226"/>
    <lineage>
        <taxon>Bacteria</taxon>
        <taxon>Pseudomonadati</taxon>
        <taxon>Pseudomonadota</taxon>
        <taxon>Betaproteobacteria</taxon>
        <taxon>Burkholderiales</taxon>
        <taxon>Oxalobacteraceae</taxon>
        <taxon>Telluria group</taxon>
        <taxon>Massilia</taxon>
    </lineage>
</organism>
<comment type="caution">
    <text evidence="1">The sequence shown here is derived from an EMBL/GenBank/DDBJ whole genome shotgun (WGS) entry which is preliminary data.</text>
</comment>
<keyword evidence="1" id="KW-0808">Transferase</keyword>
<dbReference type="PANTHER" id="PTHR43861">
    <property type="entry name" value="TRANS-ACONITATE 2-METHYLTRANSFERASE-RELATED"/>
    <property type="match status" value="1"/>
</dbReference>
<dbReference type="RefSeq" id="WP_258822092.1">
    <property type="nucleotide sequence ID" value="NZ_JANUHB010000002.1"/>
</dbReference>
<dbReference type="InterPro" id="IPR029063">
    <property type="entry name" value="SAM-dependent_MTases_sf"/>
</dbReference>
<dbReference type="SUPFAM" id="SSF53335">
    <property type="entry name" value="S-adenosyl-L-methionine-dependent methyltransferases"/>
    <property type="match status" value="1"/>
</dbReference>
<dbReference type="EMBL" id="JANUHB010000002">
    <property type="protein sequence ID" value="MCS0808321.1"/>
    <property type="molecule type" value="Genomic_DNA"/>
</dbReference>
<keyword evidence="2" id="KW-1185">Reference proteome</keyword>
<proteinExistence type="predicted"/>
<dbReference type="PANTHER" id="PTHR43861:SF6">
    <property type="entry name" value="METHYLTRANSFERASE TYPE 11"/>
    <property type="match status" value="1"/>
</dbReference>
<dbReference type="Gene3D" id="3.40.50.150">
    <property type="entry name" value="Vaccinia Virus protein VP39"/>
    <property type="match status" value="1"/>
</dbReference>
<name>A0ABT2DAI4_9BURK</name>
<dbReference type="CDD" id="cd02440">
    <property type="entry name" value="AdoMet_MTases"/>
    <property type="match status" value="1"/>
</dbReference>
<evidence type="ECO:0000313" key="1">
    <source>
        <dbReference type="EMBL" id="MCS0808321.1"/>
    </source>
</evidence>
<keyword evidence="1" id="KW-0489">Methyltransferase</keyword>
<protein>
    <submittedName>
        <fullName evidence="1">Class I SAM-dependent methyltransferase</fullName>
    </submittedName>
</protein>
<gene>
    <name evidence="1" type="ORF">NX774_10360</name>
</gene>
<dbReference type="GO" id="GO:0032259">
    <property type="term" value="P:methylation"/>
    <property type="evidence" value="ECO:0007669"/>
    <property type="project" value="UniProtKB-KW"/>
</dbReference>
<reference evidence="1 2" key="1">
    <citation type="submission" date="2022-08" db="EMBL/GenBank/DDBJ databases">
        <title>Reclassification of Massilia species as members of the genera Telluria, Duganella, Pseudoduganella, Mokoshia gen. nov. and Zemynaea gen. nov. using orthogonal and non-orthogonal genome-based approaches.</title>
        <authorList>
            <person name="Bowman J.P."/>
        </authorList>
    </citation>
    <scope>NUCLEOTIDE SEQUENCE [LARGE SCALE GENOMIC DNA]</scope>
    <source>
        <strain evidence="1 2">JCM 31605</strain>
    </source>
</reference>
<dbReference type="GO" id="GO:0008168">
    <property type="term" value="F:methyltransferase activity"/>
    <property type="evidence" value="ECO:0007669"/>
    <property type="project" value="UniProtKB-KW"/>
</dbReference>
<dbReference type="Proteomes" id="UP001206126">
    <property type="component" value="Unassembled WGS sequence"/>
</dbReference>
<accession>A0ABT2DAI4</accession>
<sequence length="272" mass="31042">MEVSVKACVVDPSHDVAQRVFRKRGTDIALCRDCGCIMADIAFNHEQYESGNYYTLARKTLAAIDEEWGFRWRYVLNRITRSSKVSSLLDVGAGNGYFVSLATREFGLQATGLEISAEEIRFAKDVIGVQLLGEDVSEHRFNYDVVTCFNVLEHVADPQRFLSAVTDRLKPGGLLVLTTPNPRCVHARVRGLERWNMVDPPHHINLFTRNALQQMLADRKLQVLRHETLSTYINFVRRFDTPGLVLRRTFFHLLRSANLGADHFFMCRRPVG</sequence>